<dbReference type="STRING" id="1166340.SAMN05192583_2866"/>
<protein>
    <submittedName>
        <fullName evidence="1">Uncharacterized protein</fullName>
    </submittedName>
</protein>
<reference evidence="2" key="1">
    <citation type="submission" date="2016-10" db="EMBL/GenBank/DDBJ databases">
        <authorList>
            <person name="Varghese N."/>
            <person name="Submissions S."/>
        </authorList>
    </citation>
    <scope>NUCLEOTIDE SEQUENCE [LARGE SCALE GENOMIC DNA]</scope>
    <source>
        <strain evidence="2">S6-262</strain>
    </source>
</reference>
<accession>A0A1H8GRA6</accession>
<proteinExistence type="predicted"/>
<sequence>MGRCGEAAAGYEARMVRKALSRRALRWLPLACMGAATVQGGAVHAQAAAFDLVGPSIRVSVSHDGVTLPLSQVPNLSAGDRLRITADLPAKQGARYRMVLAFLRGATNPPPKDWLFDVETWKAKKATIDAVVPDGAGQAVLLLVPDTGGAVDAVSSAIRGRPGAFVRASQELNQAMLDRARLETFVDHVRTRDAAELNDVSPQLARSLAVKLDTDCLLRQTDARAACLTQGSNAAVLADGQTSSIAQTLAGTPADIALQLSATPQAGFGYYSPYIGVVRDVARLLGAFQSAQLQFIPALGVPRGELTGLLLNAVPSFRKPQSVLVAALPSVAAATTPPLSVKADDTLCATEPRLVLPVTGAPLVFATDYARQMALRVRGANGVSRDVPATADPVLGGYVVDGTQVLAATAPAGAPVQGTLHGLWGFQPFDGPTFRLVAPSQSWKAAGDASLVVGRDTPLVLDGGAAACVSRIEAERDGQAVPATWTRQGAERIAVKVPLTDAKPGPIAILVHSQGTQGPQRVALHAYAEVARIDGFSLHAGDREGVLTGTRLDQVASLSLAGTTFRPGALDRVASGDRLEMIAGETGALDVKAGQSAQARVALVDGRSLSAKVMVSTPRPAATLVGQSVQQAAPGKVRLEVQGTGLMPQDARLTFSLKAEGAIRFSVGDTVEVEAGATGRTASLPIRLQDAGIAFAELVPSQALGSGAMGPLRFRVVQNGVAGPWRPLIAVVRLPTLDTVRCDTSVNTCQLTGRDLFLISAVGGGADTAGATAVPDGFTGATIDVPRPTTGRLTLWLRDVAGAKAEVRVDG</sequence>
<dbReference type="Proteomes" id="UP000199206">
    <property type="component" value="Unassembled WGS sequence"/>
</dbReference>
<gene>
    <name evidence="1" type="ORF">SAMN05192583_2866</name>
</gene>
<name>A0A1H8GRA6_9SPHN</name>
<dbReference type="EMBL" id="FOCF01000007">
    <property type="protein sequence ID" value="SEN46506.1"/>
    <property type="molecule type" value="Genomic_DNA"/>
</dbReference>
<dbReference type="AlphaFoldDB" id="A0A1H8GRA6"/>
<evidence type="ECO:0000313" key="1">
    <source>
        <dbReference type="EMBL" id="SEN46506.1"/>
    </source>
</evidence>
<evidence type="ECO:0000313" key="2">
    <source>
        <dbReference type="Proteomes" id="UP000199206"/>
    </source>
</evidence>
<keyword evidence="2" id="KW-1185">Reference proteome</keyword>
<organism evidence="1 2">
    <name type="scientific">Sphingomonas gellani</name>
    <dbReference type="NCBI Taxonomy" id="1166340"/>
    <lineage>
        <taxon>Bacteria</taxon>
        <taxon>Pseudomonadati</taxon>
        <taxon>Pseudomonadota</taxon>
        <taxon>Alphaproteobacteria</taxon>
        <taxon>Sphingomonadales</taxon>
        <taxon>Sphingomonadaceae</taxon>
        <taxon>Sphingomonas</taxon>
    </lineage>
</organism>